<organism evidence="4">
    <name type="scientific">Tanacetum cinerariifolium</name>
    <name type="common">Dalmatian daisy</name>
    <name type="synonym">Chrysanthemum cinerariifolium</name>
    <dbReference type="NCBI Taxonomy" id="118510"/>
    <lineage>
        <taxon>Eukaryota</taxon>
        <taxon>Viridiplantae</taxon>
        <taxon>Streptophyta</taxon>
        <taxon>Embryophyta</taxon>
        <taxon>Tracheophyta</taxon>
        <taxon>Spermatophyta</taxon>
        <taxon>Magnoliopsida</taxon>
        <taxon>eudicotyledons</taxon>
        <taxon>Gunneridae</taxon>
        <taxon>Pentapetalae</taxon>
        <taxon>asterids</taxon>
        <taxon>campanulids</taxon>
        <taxon>Asterales</taxon>
        <taxon>Asteraceae</taxon>
        <taxon>Asteroideae</taxon>
        <taxon>Anthemideae</taxon>
        <taxon>Anthemidinae</taxon>
        <taxon>Tanacetum</taxon>
    </lineage>
</organism>
<evidence type="ECO:0000259" key="3">
    <source>
        <dbReference type="Pfam" id="PF25597"/>
    </source>
</evidence>
<dbReference type="InterPro" id="IPR057670">
    <property type="entry name" value="SH3_retrovirus"/>
</dbReference>
<protein>
    <submittedName>
        <fullName evidence="4">Putative ribonuclease H-like domain-containing protein</fullName>
    </submittedName>
</protein>
<evidence type="ECO:0000259" key="2">
    <source>
        <dbReference type="Pfam" id="PF07727"/>
    </source>
</evidence>
<accession>A0A6L2KWM0</accession>
<dbReference type="Pfam" id="PF07727">
    <property type="entry name" value="RVT_2"/>
    <property type="match status" value="1"/>
</dbReference>
<name>A0A6L2KWM0_TANCI</name>
<dbReference type="Pfam" id="PF25597">
    <property type="entry name" value="SH3_retrovirus"/>
    <property type="match status" value="1"/>
</dbReference>
<keyword evidence="1" id="KW-0175">Coiled coil</keyword>
<evidence type="ECO:0000256" key="1">
    <source>
        <dbReference type="SAM" id="Coils"/>
    </source>
</evidence>
<dbReference type="AlphaFoldDB" id="A0A6L2KWM0"/>
<sequence length="1070" mass="120631">MRPFRYPITILNTKDHLGKFDGKADEGFFIGYLINSKAFRVFNSRTRIVKENMHVKFNENTPNIARSGLNWLFDIDVLTKSMNYKPIVAGNQSNGNASTKTCDDAGVVTVPGKDYILRPLWTADPPFSQSLKSSQDNVLKPSNDVGKKVNEVPRQENECKDQEEKDNVNSTNRVNDVSLTINAASNEVNVVGKKSSIKLPDDPDMPKLEDISIFKDSNEDVFGAEADLNNLESTFQVSPIPTTRIHEDHSLEQVIGDLHSAPQTRRMSKNLEEHGLVSTINQITNHKDLQNCLFAYFLSQEEPKKVIHALKNPSWIEAMQEELLQFKLQEVLILMNLPYSKRAIGTKCVFRNKKDERGIVIRNKARLVAQGHSQEEGIDSDEVFAPVARIEAIRLFLAYASFRDFVVYQMDVESAFFMERLKKSQDKYIAEILKKYGFSEVKNASTPMETQKPLLKDEDGEEVDVHMYRSMIGSLMYLTSLRPDIMFVMCACARYQVNPKVSHLHECKKQIVIANSITKAEYVVALSCCRQNAHCIKYALTLNPTIYTSCIEQFWATAMMKNINGEAQIHANVDGKKVIISQQTIRRNLQFRDERGVDCLPNEVIFEQLTLIGAKTTAWNEFSSTIASAVICLATNQKFNFSKYIFDSMVFGNMERVGKDFSRRVTPLFPTMMVQAQEEMGEGSASPIDPQHTPIIIPPSTSQPLSSGGGPRRQDTMGDTIAQTRSKNVSKFSNDPLVIGVNIPQSREDSLKLIELMELCTNLQNMVINLETKKITQALEIDSLKRRVKKLKKKKRSSTYGLKSLYKVGLSARVESSDDDQSLGEEDASKQGRIADLDADEGITLVHKTAEDQGRINDEWMFDTDVLDDEEVFAKSVDVSEQAKEIIVDKYIIDDITLAKALIEIRSAKPKANKVVTQELEQGTITTTTIITASATTVTTASTRPKAKGLVIHEQEDTPTPTVSVQQPSYVKVQDKGKAKMVEEPVNLNIKSKSDLMKNLLLSNKLKKKNNKKGLLEKKLNKLNRLQAEEQEQLIDAEKAKLFIGFLEIKRKFFAAKRAEEKRNNLSFKV</sequence>
<reference evidence="4" key="1">
    <citation type="journal article" date="2019" name="Sci. Rep.">
        <title>Draft genome of Tanacetum cinerariifolium, the natural source of mosquito coil.</title>
        <authorList>
            <person name="Yamashiro T."/>
            <person name="Shiraishi A."/>
            <person name="Satake H."/>
            <person name="Nakayama K."/>
        </authorList>
    </citation>
    <scope>NUCLEOTIDE SEQUENCE</scope>
</reference>
<feature type="domain" description="Reverse transcriptase Ty1/copia-type" evidence="2">
    <location>
        <begin position="331"/>
        <end position="421"/>
    </location>
</feature>
<dbReference type="EMBL" id="BKCJ010003209">
    <property type="protein sequence ID" value="GEU53666.1"/>
    <property type="molecule type" value="Genomic_DNA"/>
</dbReference>
<gene>
    <name evidence="4" type="ORF">Tci_025644</name>
</gene>
<evidence type="ECO:0000313" key="4">
    <source>
        <dbReference type="EMBL" id="GEU53666.1"/>
    </source>
</evidence>
<dbReference type="PANTHER" id="PTHR11439:SF495">
    <property type="entry name" value="REVERSE TRANSCRIPTASE, RNA-DEPENDENT DNA POLYMERASE-RELATED"/>
    <property type="match status" value="1"/>
</dbReference>
<feature type="coiled-coil region" evidence="1">
    <location>
        <begin position="1006"/>
        <end position="1040"/>
    </location>
</feature>
<dbReference type="InterPro" id="IPR013103">
    <property type="entry name" value="RVT_2"/>
</dbReference>
<feature type="domain" description="Retroviral polymerase SH3-like" evidence="3">
    <location>
        <begin position="11"/>
        <end position="61"/>
    </location>
</feature>
<comment type="caution">
    <text evidence="4">The sequence shown here is derived from an EMBL/GenBank/DDBJ whole genome shotgun (WGS) entry which is preliminary data.</text>
</comment>
<dbReference type="PANTHER" id="PTHR11439">
    <property type="entry name" value="GAG-POL-RELATED RETROTRANSPOSON"/>
    <property type="match status" value="1"/>
</dbReference>
<proteinExistence type="predicted"/>